<name>A0ABR0TG35_AURPU</name>
<comment type="caution">
    <text evidence="1">The sequence shown here is derived from an EMBL/GenBank/DDBJ whole genome shotgun (WGS) entry which is preliminary data.</text>
</comment>
<protein>
    <submittedName>
        <fullName evidence="1">Uncharacterized protein</fullName>
    </submittedName>
</protein>
<sequence>MASTKAQARQAASQRPWQVNAIVNAIDGWKMAWPRKDGDSSALPPFPFHVYLIHSARTTAVDEILADKLVYCLSQDMLCDPCWHIEVAVPVQDNVFACIDHYEQEKILRKAGSQAPYMPDKNCLLVVDTDNWEVEGLLSVQYTREDTQLPHDVNAERFKSWNHLATCLREQWSDQGMTTIEELLDGQNLARGWPIDLNLYPENGPDEYVNGKTFAAHESAFLTSHQRFHHTLDFGGISLDVANIIDEQRQDFQDFSYTALYHRSSQAPRFVFCLFVLGRDISSEDSLKIFARLNTGLLAEVSWSLHLYSDATMSSAFSIFARDMIFRRRLDTSMYIPSSYAGPLQIYQDVYMCLDASKPQPDALPFVLSTPDPTYASFRHDVDPNDLDHIPSHVDQYAGEPDSLDLFTFNPGSWELAADMLHTYYAIASHRQSTDSSFYPIPQPRISLRVSVIPEYSCDPMKPSPTELFVTSHASEPITLNANGTIFDTMYWHHHLRIIESGSSVELARNMAANIPLRVWSLGRDLLTYGFTKRVPDTGEERPPHLVTLYPGVPLRVPVQRSLPADFAGSRPNEGDNDKRFLEDCEAEGGAHLNFSNNTWQSLFERYKGSWEVGTKYTFELQQGASIPRWTWGTEDDLKGPYGLPALDIEMKESGNRDFMLIE</sequence>
<keyword evidence="2" id="KW-1185">Reference proteome</keyword>
<evidence type="ECO:0000313" key="2">
    <source>
        <dbReference type="Proteomes" id="UP001341245"/>
    </source>
</evidence>
<proteinExistence type="predicted"/>
<gene>
    <name evidence="1" type="ORF">QM012_009169</name>
</gene>
<organism evidence="1 2">
    <name type="scientific">Aureobasidium pullulans</name>
    <name type="common">Black yeast</name>
    <name type="synonym">Pullularia pullulans</name>
    <dbReference type="NCBI Taxonomy" id="5580"/>
    <lineage>
        <taxon>Eukaryota</taxon>
        <taxon>Fungi</taxon>
        <taxon>Dikarya</taxon>
        <taxon>Ascomycota</taxon>
        <taxon>Pezizomycotina</taxon>
        <taxon>Dothideomycetes</taxon>
        <taxon>Dothideomycetidae</taxon>
        <taxon>Dothideales</taxon>
        <taxon>Saccotheciaceae</taxon>
        <taxon>Aureobasidium</taxon>
    </lineage>
</organism>
<dbReference type="Proteomes" id="UP001341245">
    <property type="component" value="Unassembled WGS sequence"/>
</dbReference>
<evidence type="ECO:0000313" key="1">
    <source>
        <dbReference type="EMBL" id="KAK6003398.1"/>
    </source>
</evidence>
<reference evidence="1 2" key="1">
    <citation type="submission" date="2023-11" db="EMBL/GenBank/DDBJ databases">
        <title>Draft genome sequence and annotation of the polyextremotolerant black yeast-like fungus Aureobasidium pullulans NRRL 62042.</title>
        <authorList>
            <person name="Dielentheis-Frenken M.R.E."/>
            <person name="Wibberg D."/>
            <person name="Blank L.M."/>
            <person name="Tiso T."/>
        </authorList>
    </citation>
    <scope>NUCLEOTIDE SEQUENCE [LARGE SCALE GENOMIC DNA]</scope>
    <source>
        <strain evidence="1 2">NRRL 62042</strain>
    </source>
</reference>
<dbReference type="EMBL" id="JASGXD010000009">
    <property type="protein sequence ID" value="KAK6003398.1"/>
    <property type="molecule type" value="Genomic_DNA"/>
</dbReference>
<accession>A0ABR0TG35</accession>